<dbReference type="PROSITE" id="PS52016">
    <property type="entry name" value="TONB_DEPENDENT_REC_3"/>
    <property type="match status" value="1"/>
</dbReference>
<dbReference type="Gene3D" id="2.170.130.10">
    <property type="entry name" value="TonB-dependent receptor, plug domain"/>
    <property type="match status" value="1"/>
</dbReference>
<dbReference type="EMBL" id="SGUG01000003">
    <property type="protein sequence ID" value="MDG0861291.1"/>
    <property type="molecule type" value="Genomic_DNA"/>
</dbReference>
<keyword evidence="4 10" id="KW-1134">Transmembrane beta strand</keyword>
<keyword evidence="15" id="KW-1185">Reference proteome</keyword>
<dbReference type="Pfam" id="PF00593">
    <property type="entry name" value="TonB_dep_Rec_b-barrel"/>
    <property type="match status" value="1"/>
</dbReference>
<keyword evidence="9 10" id="KW-0998">Cell outer membrane</keyword>
<keyword evidence="8 14" id="KW-0675">Receptor</keyword>
<dbReference type="AlphaFoldDB" id="A0A9X4LE09"/>
<dbReference type="InterPro" id="IPR039426">
    <property type="entry name" value="TonB-dep_rcpt-like"/>
</dbReference>
<evidence type="ECO:0000256" key="11">
    <source>
        <dbReference type="RuleBase" id="RU003357"/>
    </source>
</evidence>
<dbReference type="InterPro" id="IPR037066">
    <property type="entry name" value="Plug_dom_sf"/>
</dbReference>
<dbReference type="Pfam" id="PF07715">
    <property type="entry name" value="Plug"/>
    <property type="match status" value="1"/>
</dbReference>
<sequence length="892" mass="96791">MPVAQAPARVPCCPTELVAQEHHVAKPQFKQKLLPHLIGLTLGGLAVAPAWAQQAAAPEKQQLDTVEITGVRATLKKNLSEKREAQNIVDSISAEDVGKFPDKNVADSLQRVPGISVDRSWGEGRDIFVRGTDKNLNMTQLNGQAVASAYWWKNDSQSRGFNYDILPSEIVGSLDVHKSQSADLDEGSIGGLVIVKTRRPMDFKAPLTLQGSLEETYSKLPKKTDPQVAGLVNWKNEDKTFGVLLAVSRQQRTMRRDGLEDFTDATKYTIVDQNNVSTPNAYASWGGGSAIFRQDRERTTTNLALQLRPNARTDLVLNAMNSDMSMNNSNQNYLWQAGGLADANGVIHVTSPRFITTSNGTQALVGGTVGPTNGVSFEPIFRQSYIKSRVLDLDGSYEGDNWRLHGQVGTTSGSGGSKHDRNFWFTGTTRTTFNIAPDTYEVSYLDINPLDPKALTLQSSRDWIRKMETKENYAQGDVTIDISNSPITAFKFGLKLRDTTVQNHRTIGTDGPGNPGWQSFTLADLSTGPSPRLSQAAATAGSLTQYAWVDDGLAASKGFPMYDKGMVYAEAKGEFYKINEKITALYGKADFAVGKWHGDFGLRLVRTQQISEANQDLSGTGNYALGSQSRSYTDALPSVNAVYDLSKEVLVRAAVGRAMARNTYSDLSAATEVSGTTNAATAGNPLLKPYHANQAEIGVEWYFADASLLSATLFTKRLDTFIYTSTASENVGGVTRSVTRPHNADNGAKINGLELQWQQAFGNSGFGSLVNYTLTDAKAGSVAGAPRLNVVGNSRHQFNASGYYEQGGLSLRLSYNYRSKSYGGLDEGGQDVTSAYGQWDATAAWDITPKVTLYASGVNLTNSLIKTNTTDGLPVGVYENGPRYTVGVRAKF</sequence>
<feature type="domain" description="TonB-dependent receptor plug" evidence="13">
    <location>
        <begin position="82"/>
        <end position="191"/>
    </location>
</feature>
<evidence type="ECO:0000256" key="6">
    <source>
        <dbReference type="ARBA" id="ARBA00023077"/>
    </source>
</evidence>
<evidence type="ECO:0000256" key="4">
    <source>
        <dbReference type="ARBA" id="ARBA00022452"/>
    </source>
</evidence>
<evidence type="ECO:0000259" key="13">
    <source>
        <dbReference type="Pfam" id="PF07715"/>
    </source>
</evidence>
<evidence type="ECO:0000256" key="3">
    <source>
        <dbReference type="ARBA" id="ARBA00022448"/>
    </source>
</evidence>
<protein>
    <submittedName>
        <fullName evidence="14">TonB-dependent receptor</fullName>
    </submittedName>
</protein>
<name>A0A9X4LE09_9BURK</name>
<reference evidence="14" key="1">
    <citation type="submission" date="2019-02" db="EMBL/GenBank/DDBJ databases">
        <title>Draft genome of the type strain Pelomonas aquatica CCUG 52575T.</title>
        <authorList>
            <person name="Gomila M."/>
            <person name="Lalucat J."/>
        </authorList>
    </citation>
    <scope>NUCLEOTIDE SEQUENCE</scope>
    <source>
        <strain evidence="14">CCUG 52575</strain>
    </source>
</reference>
<accession>A0A9X4LE09</accession>
<dbReference type="Gene3D" id="2.40.170.20">
    <property type="entry name" value="TonB-dependent receptor, beta-barrel domain"/>
    <property type="match status" value="1"/>
</dbReference>
<dbReference type="InterPro" id="IPR010104">
    <property type="entry name" value="TonB_rcpt_bac"/>
</dbReference>
<dbReference type="SUPFAM" id="SSF56935">
    <property type="entry name" value="Porins"/>
    <property type="match status" value="1"/>
</dbReference>
<evidence type="ECO:0000256" key="2">
    <source>
        <dbReference type="ARBA" id="ARBA00009810"/>
    </source>
</evidence>
<comment type="similarity">
    <text evidence="2 10 11">Belongs to the TonB-dependent receptor family.</text>
</comment>
<evidence type="ECO:0000256" key="7">
    <source>
        <dbReference type="ARBA" id="ARBA00023136"/>
    </source>
</evidence>
<keyword evidence="5 10" id="KW-0812">Transmembrane</keyword>
<keyword evidence="3 10" id="KW-0813">Transport</keyword>
<evidence type="ECO:0000256" key="5">
    <source>
        <dbReference type="ARBA" id="ARBA00022692"/>
    </source>
</evidence>
<keyword evidence="7 10" id="KW-0472">Membrane</keyword>
<evidence type="ECO:0000256" key="8">
    <source>
        <dbReference type="ARBA" id="ARBA00023170"/>
    </source>
</evidence>
<comment type="caution">
    <text evidence="14">The sequence shown here is derived from an EMBL/GenBank/DDBJ whole genome shotgun (WGS) entry which is preliminary data.</text>
</comment>
<evidence type="ECO:0000259" key="12">
    <source>
        <dbReference type="Pfam" id="PF00593"/>
    </source>
</evidence>
<dbReference type="InterPro" id="IPR000531">
    <property type="entry name" value="Beta-barrel_TonB"/>
</dbReference>
<dbReference type="GO" id="GO:0009279">
    <property type="term" value="C:cell outer membrane"/>
    <property type="evidence" value="ECO:0007669"/>
    <property type="project" value="UniProtKB-SubCell"/>
</dbReference>
<dbReference type="NCBIfam" id="TIGR01782">
    <property type="entry name" value="TonB-Xanth-Caul"/>
    <property type="match status" value="1"/>
</dbReference>
<dbReference type="Proteomes" id="UP001152766">
    <property type="component" value="Unassembled WGS sequence"/>
</dbReference>
<proteinExistence type="inferred from homology"/>
<dbReference type="PANTHER" id="PTHR40980">
    <property type="entry name" value="PLUG DOMAIN-CONTAINING PROTEIN"/>
    <property type="match status" value="1"/>
</dbReference>
<evidence type="ECO:0000256" key="10">
    <source>
        <dbReference type="PROSITE-ProRule" id="PRU01360"/>
    </source>
</evidence>
<dbReference type="InterPro" id="IPR012910">
    <property type="entry name" value="Plug_dom"/>
</dbReference>
<dbReference type="CDD" id="cd01347">
    <property type="entry name" value="ligand_gated_channel"/>
    <property type="match status" value="1"/>
</dbReference>
<evidence type="ECO:0000256" key="9">
    <source>
        <dbReference type="ARBA" id="ARBA00023237"/>
    </source>
</evidence>
<evidence type="ECO:0000313" key="14">
    <source>
        <dbReference type="EMBL" id="MDG0861291.1"/>
    </source>
</evidence>
<feature type="domain" description="TonB-dependent receptor-like beta-barrel" evidence="12">
    <location>
        <begin position="397"/>
        <end position="860"/>
    </location>
</feature>
<organism evidence="14 15">
    <name type="scientific">Pelomonas aquatica</name>
    <dbReference type="NCBI Taxonomy" id="431058"/>
    <lineage>
        <taxon>Bacteria</taxon>
        <taxon>Pseudomonadati</taxon>
        <taxon>Pseudomonadota</taxon>
        <taxon>Betaproteobacteria</taxon>
        <taxon>Burkholderiales</taxon>
        <taxon>Sphaerotilaceae</taxon>
        <taxon>Roseateles</taxon>
    </lineage>
</organism>
<keyword evidence="6 11" id="KW-0798">TonB box</keyword>
<dbReference type="PANTHER" id="PTHR40980:SF3">
    <property type="entry name" value="TONB-DEPENDENT RECEPTOR-LIKE BETA-BARREL DOMAIN-CONTAINING PROTEIN"/>
    <property type="match status" value="1"/>
</dbReference>
<gene>
    <name evidence="14" type="ORF">EXJ73_02220</name>
</gene>
<evidence type="ECO:0000313" key="15">
    <source>
        <dbReference type="Proteomes" id="UP001152766"/>
    </source>
</evidence>
<comment type="subcellular location">
    <subcellularLocation>
        <location evidence="1 10">Cell outer membrane</location>
        <topology evidence="1 10">Multi-pass membrane protein</topology>
    </subcellularLocation>
</comment>
<evidence type="ECO:0000256" key="1">
    <source>
        <dbReference type="ARBA" id="ARBA00004571"/>
    </source>
</evidence>
<dbReference type="InterPro" id="IPR036942">
    <property type="entry name" value="Beta-barrel_TonB_sf"/>
</dbReference>